<accession>A0A1W2VZP0</accession>
<dbReference type="OMA" id="VFKWIMR"/>
<dbReference type="eggNOG" id="ENOG502QSFR">
    <property type="taxonomic scope" value="Eukaryota"/>
</dbReference>
<evidence type="ECO:0000313" key="4">
    <source>
        <dbReference type="Proteomes" id="UP000008144"/>
    </source>
</evidence>
<dbReference type="OrthoDB" id="10249775at2759"/>
<evidence type="ECO:0000259" key="2">
    <source>
        <dbReference type="PROSITE" id="PS50086"/>
    </source>
</evidence>
<dbReference type="RefSeq" id="XP_002119373.1">
    <property type="nucleotide sequence ID" value="XM_002119337.4"/>
</dbReference>
<name>A0A1W2VZP0_CIOIN</name>
<reference evidence="3" key="2">
    <citation type="submission" date="2025-08" db="UniProtKB">
        <authorList>
            <consortium name="Ensembl"/>
        </authorList>
    </citation>
    <scope>IDENTIFICATION</scope>
</reference>
<dbReference type="SMART" id="SM00164">
    <property type="entry name" value="TBC"/>
    <property type="match status" value="1"/>
</dbReference>
<dbReference type="KEGG" id="cin:100180332"/>
<dbReference type="Ensembl" id="ENSCINT00000026327.2">
    <property type="protein sequence ID" value="ENSCINP00000026081.2"/>
    <property type="gene ID" value="ENSCING00000004057.3"/>
</dbReference>
<dbReference type="GeneID" id="100180332"/>
<dbReference type="SUPFAM" id="SSF47923">
    <property type="entry name" value="Ypt/Rab-GAP domain of gyp1p"/>
    <property type="match status" value="1"/>
</dbReference>
<dbReference type="Pfam" id="PF00566">
    <property type="entry name" value="RabGAP-TBC"/>
    <property type="match status" value="1"/>
</dbReference>
<dbReference type="AlphaFoldDB" id="A0A1W2VZP0"/>
<dbReference type="InParanoid" id="A0A1W2VZP0"/>
<dbReference type="Gene3D" id="1.10.472.80">
    <property type="entry name" value="Ypt/Rab-GAP domain of gyp1p, domain 3"/>
    <property type="match status" value="1"/>
</dbReference>
<evidence type="ECO:0000313" key="3">
    <source>
        <dbReference type="Ensembl" id="ENSCINP00000026081.2"/>
    </source>
</evidence>
<keyword evidence="1" id="KW-0812">Transmembrane</keyword>
<dbReference type="InterPro" id="IPR042507">
    <property type="entry name" value="TBC1D19"/>
</dbReference>
<protein>
    <submittedName>
        <fullName evidence="3">TBC1 domain family member 19</fullName>
    </submittedName>
</protein>
<dbReference type="STRING" id="7719.ENSCINP00000026081"/>
<keyword evidence="4" id="KW-1185">Reference proteome</keyword>
<reference evidence="4" key="1">
    <citation type="journal article" date="2002" name="Science">
        <title>The draft genome of Ciona intestinalis: insights into chordate and vertebrate origins.</title>
        <authorList>
            <person name="Dehal P."/>
            <person name="Satou Y."/>
            <person name="Campbell R.K."/>
            <person name="Chapman J."/>
            <person name="Degnan B."/>
            <person name="De Tomaso A."/>
            <person name="Davidson B."/>
            <person name="Di Gregorio A."/>
            <person name="Gelpke M."/>
            <person name="Goodstein D.M."/>
            <person name="Harafuji N."/>
            <person name="Hastings K.E."/>
            <person name="Ho I."/>
            <person name="Hotta K."/>
            <person name="Huang W."/>
            <person name="Kawashima T."/>
            <person name="Lemaire P."/>
            <person name="Martinez D."/>
            <person name="Meinertzhagen I.A."/>
            <person name="Necula S."/>
            <person name="Nonaka M."/>
            <person name="Putnam N."/>
            <person name="Rash S."/>
            <person name="Saiga H."/>
            <person name="Satake M."/>
            <person name="Terry A."/>
            <person name="Yamada L."/>
            <person name="Wang H.G."/>
            <person name="Awazu S."/>
            <person name="Azumi K."/>
            <person name="Boore J."/>
            <person name="Branno M."/>
            <person name="Chin-Bow S."/>
            <person name="DeSantis R."/>
            <person name="Doyle S."/>
            <person name="Francino P."/>
            <person name="Keys D.N."/>
            <person name="Haga S."/>
            <person name="Hayashi H."/>
            <person name="Hino K."/>
            <person name="Imai K.S."/>
            <person name="Inaba K."/>
            <person name="Kano S."/>
            <person name="Kobayashi K."/>
            <person name="Kobayashi M."/>
            <person name="Lee B.I."/>
            <person name="Makabe K.W."/>
            <person name="Manohar C."/>
            <person name="Matassi G."/>
            <person name="Medina M."/>
            <person name="Mochizuki Y."/>
            <person name="Mount S."/>
            <person name="Morishita T."/>
            <person name="Miura S."/>
            <person name="Nakayama A."/>
            <person name="Nishizaka S."/>
            <person name="Nomoto H."/>
            <person name="Ohta F."/>
            <person name="Oishi K."/>
            <person name="Rigoutsos I."/>
            <person name="Sano M."/>
            <person name="Sasaki A."/>
            <person name="Sasakura Y."/>
            <person name="Shoguchi E."/>
            <person name="Shin-i T."/>
            <person name="Spagnuolo A."/>
            <person name="Stainier D."/>
            <person name="Suzuki M.M."/>
            <person name="Tassy O."/>
            <person name="Takatori N."/>
            <person name="Tokuoka M."/>
            <person name="Yagi K."/>
            <person name="Yoshizaki F."/>
            <person name="Wada S."/>
            <person name="Zhang C."/>
            <person name="Hyatt P.D."/>
            <person name="Larimer F."/>
            <person name="Detter C."/>
            <person name="Doggett N."/>
            <person name="Glavina T."/>
            <person name="Hawkins T."/>
            <person name="Richardson P."/>
            <person name="Lucas S."/>
            <person name="Kohara Y."/>
            <person name="Levine M."/>
            <person name="Satoh N."/>
            <person name="Rokhsar D.S."/>
        </authorList>
    </citation>
    <scope>NUCLEOTIDE SEQUENCE [LARGE SCALE GENOMIC DNA]</scope>
</reference>
<keyword evidence="1" id="KW-1133">Transmembrane helix</keyword>
<dbReference type="InterPro" id="IPR035969">
    <property type="entry name" value="Rab-GAP_TBC_sf"/>
</dbReference>
<evidence type="ECO:0000256" key="1">
    <source>
        <dbReference type="SAM" id="Phobius"/>
    </source>
</evidence>
<gene>
    <name evidence="3" type="primary">LOC100180332</name>
</gene>
<reference evidence="3" key="3">
    <citation type="submission" date="2025-09" db="UniProtKB">
        <authorList>
            <consortium name="Ensembl"/>
        </authorList>
    </citation>
    <scope>IDENTIFICATION</scope>
</reference>
<feature type="domain" description="Rab-GAP TBC" evidence="2">
    <location>
        <begin position="259"/>
        <end position="480"/>
    </location>
</feature>
<feature type="transmembrane region" description="Helical" evidence="1">
    <location>
        <begin position="476"/>
        <end position="495"/>
    </location>
</feature>
<dbReference type="Proteomes" id="UP000008144">
    <property type="component" value="Unassembled WGS sequence"/>
</dbReference>
<dbReference type="FunCoup" id="A0A1W2VZP0">
    <property type="interactions" value="2"/>
</dbReference>
<dbReference type="PANTHER" id="PTHR16110">
    <property type="entry name" value="TBC1 DOMAIN FAMILY MEMBER 19"/>
    <property type="match status" value="1"/>
</dbReference>
<proteinExistence type="predicted"/>
<dbReference type="InterPro" id="IPR000195">
    <property type="entry name" value="Rab-GAP-TBC_dom"/>
</dbReference>
<keyword evidence="1" id="KW-0472">Membrane</keyword>
<organism evidence="3 4">
    <name type="scientific">Ciona intestinalis</name>
    <name type="common">Transparent sea squirt</name>
    <name type="synonym">Ascidia intestinalis</name>
    <dbReference type="NCBI Taxonomy" id="7719"/>
    <lineage>
        <taxon>Eukaryota</taxon>
        <taxon>Metazoa</taxon>
        <taxon>Chordata</taxon>
        <taxon>Tunicata</taxon>
        <taxon>Ascidiacea</taxon>
        <taxon>Phlebobranchia</taxon>
        <taxon>Cionidae</taxon>
        <taxon>Ciona</taxon>
    </lineage>
</organism>
<dbReference type="PANTHER" id="PTHR16110:SF1">
    <property type="entry name" value="TBC1 DOMAIN FAMILY MEMBER 19"/>
    <property type="match status" value="1"/>
</dbReference>
<sequence length="532" mass="60920">MASNNVSEVAALITEIICNLNGSTLQAQLKRAAQKEVEKPTVTSATLKSDIISSLKTSGWEKILRNEIYKQINCIPKCFDSSIPFECQKEPLMYMRKAQANWEKRILKSMNSMCTELSIPLARKRPADEQRDLLHKWNEMGTDEPDLSHFRPVYAPKDFLEVISSVRNPNYRSLYGHESEEYPEVCSEHWGLIQVPLEVPKLTELQAKFSEFCSSLPQGGIDDSVDAPTESFQNERNRIARRVLDEKRGVLAQHFCRRGCPSGNRAEMWQLALGVTVDHLAILKYDQLKGYVLQHDLLVDSLIYKDVKLTSVNDDYYFVFEDYLYQVLLVFSRDTTVLDHFVHSSASPPKSYIRGKLGLEEFSVIYPPNGVIPFHGFSMYATPLCYLYSEPIRLYYMFREMYTRYFHRLHSISSHPQGIISLCLLFESTLQSTHPRLFRHLQEIGCQPLKIAFKWLVRAFSGYLATEQLLLLWDRIIGYGSLLILPLLAVAIFLFRQSNLLLITSASGVEGSLADITTLHVVPLLQLILFPT</sequence>
<dbReference type="PROSITE" id="PS50086">
    <property type="entry name" value="TBC_RABGAP"/>
    <property type="match status" value="1"/>
</dbReference>
<dbReference type="GeneTree" id="ENSGT00390000015965"/>
<accession>F6ZWS5</accession>